<dbReference type="InterPro" id="IPR036764">
    <property type="entry name" value="Peptidase_Prp_sf"/>
</dbReference>
<organism evidence="5">
    <name type="scientific">mine drainage metagenome</name>
    <dbReference type="NCBI Taxonomy" id="410659"/>
    <lineage>
        <taxon>unclassified sequences</taxon>
        <taxon>metagenomes</taxon>
        <taxon>ecological metagenomes</taxon>
    </lineage>
</organism>
<evidence type="ECO:0000256" key="3">
    <source>
        <dbReference type="ARBA" id="ARBA00022801"/>
    </source>
</evidence>
<accession>T0YCJ2</accession>
<dbReference type="PANTHER" id="PTHR39178">
    <property type="entry name" value="HYPOTHETICAL RIBOSOME-ASSOCIATED PROTEIN"/>
    <property type="match status" value="1"/>
</dbReference>
<evidence type="ECO:0000256" key="1">
    <source>
        <dbReference type="ARBA" id="ARBA00022517"/>
    </source>
</evidence>
<dbReference type="Pfam" id="PF04327">
    <property type="entry name" value="Peptidase_Prp"/>
    <property type="match status" value="1"/>
</dbReference>
<evidence type="ECO:0000256" key="4">
    <source>
        <dbReference type="ARBA" id="ARBA00022807"/>
    </source>
</evidence>
<dbReference type="GO" id="GO:0042254">
    <property type="term" value="P:ribosome biogenesis"/>
    <property type="evidence" value="ECO:0007669"/>
    <property type="project" value="UniProtKB-KW"/>
</dbReference>
<dbReference type="AlphaFoldDB" id="T0YCJ2"/>
<reference evidence="5" key="2">
    <citation type="journal article" date="2014" name="ISME J.">
        <title>Microbial stratification in low pH oxic and suboxic macroscopic growths along an acid mine drainage.</title>
        <authorList>
            <person name="Mendez-Garcia C."/>
            <person name="Mesa V."/>
            <person name="Sprenger R.R."/>
            <person name="Richter M."/>
            <person name="Diez M.S."/>
            <person name="Solano J."/>
            <person name="Bargiela R."/>
            <person name="Golyshina O.V."/>
            <person name="Manteca A."/>
            <person name="Ramos J.L."/>
            <person name="Gallego J.R."/>
            <person name="Llorente I."/>
            <person name="Martins Dos Santos V.A."/>
            <person name="Jensen O.N."/>
            <person name="Pelaez A.I."/>
            <person name="Sanchez J."/>
            <person name="Ferrer M."/>
        </authorList>
    </citation>
    <scope>NUCLEOTIDE SEQUENCE</scope>
</reference>
<dbReference type="SUPFAM" id="SSF118010">
    <property type="entry name" value="TM1457-like"/>
    <property type="match status" value="1"/>
</dbReference>
<keyword evidence="4" id="KW-0788">Thiol protease</keyword>
<dbReference type="EMBL" id="AUZX01014910">
    <property type="protein sequence ID" value="EQD30838.1"/>
    <property type="molecule type" value="Genomic_DNA"/>
</dbReference>
<keyword evidence="2" id="KW-0645">Protease</keyword>
<protein>
    <submittedName>
        <fullName evidence="5">Protein containing DUF464</fullName>
    </submittedName>
</protein>
<evidence type="ECO:0000313" key="5">
    <source>
        <dbReference type="EMBL" id="EQD30838.1"/>
    </source>
</evidence>
<dbReference type="GO" id="GO:0006508">
    <property type="term" value="P:proteolysis"/>
    <property type="evidence" value="ECO:0007669"/>
    <property type="project" value="UniProtKB-KW"/>
</dbReference>
<dbReference type="PANTHER" id="PTHR39178:SF1">
    <property type="entry name" value="RIBOSOMAL-PROCESSING CYSTEINE PROTEASE PRP"/>
    <property type="match status" value="1"/>
</dbReference>
<evidence type="ECO:0000256" key="2">
    <source>
        <dbReference type="ARBA" id="ARBA00022670"/>
    </source>
</evidence>
<dbReference type="Gene3D" id="3.30.70.1490">
    <property type="entry name" value="Cysteine protease Prp"/>
    <property type="match status" value="1"/>
</dbReference>
<sequence>MIRAEVRRSGGEIHSLRVRGHADAGPYGHDLVCAAVSAVVQTAILGLREIDPDAGPGTIVDGDVDWRGTAGPKGQAILQACVVGLRDIARSHPGSLSLSEKEESA</sequence>
<proteinExistence type="predicted"/>
<dbReference type="InterPro" id="IPR007422">
    <property type="entry name" value="Peptidase_Prp"/>
</dbReference>
<reference evidence="5" key="1">
    <citation type="submission" date="2013-08" db="EMBL/GenBank/DDBJ databases">
        <authorList>
            <person name="Mendez C."/>
            <person name="Richter M."/>
            <person name="Ferrer M."/>
            <person name="Sanchez J."/>
        </authorList>
    </citation>
    <scope>NUCLEOTIDE SEQUENCE</scope>
</reference>
<gene>
    <name evidence="5" type="ORF">B1A_20210</name>
</gene>
<keyword evidence="3" id="KW-0378">Hydrolase</keyword>
<dbReference type="CDD" id="cd16332">
    <property type="entry name" value="Prp-like"/>
    <property type="match status" value="1"/>
</dbReference>
<dbReference type="GO" id="GO:0008234">
    <property type="term" value="F:cysteine-type peptidase activity"/>
    <property type="evidence" value="ECO:0007669"/>
    <property type="project" value="UniProtKB-KW"/>
</dbReference>
<keyword evidence="1" id="KW-0690">Ribosome biogenesis</keyword>
<comment type="caution">
    <text evidence="5">The sequence shown here is derived from an EMBL/GenBank/DDBJ whole genome shotgun (WGS) entry which is preliminary data.</text>
</comment>
<name>T0YCJ2_9ZZZZ</name>